<sequence>MGLAPLDSYVEPRISIGNAVSDREFSTANFKIQVNEEARAVFIKNNKGRVIWKSLHNIPFLASSLGKDEITSMEYNDSLYKIVENDEKPTRLQTIKQIRYGDNDTVIISGGLGTRIAPPTHMSYEFILKELSPHQLQFTVSITERDPAMRDYQRLFLMYESHKDEDFYGFENEVMDVVDHSSAKGFVEGYFSGDDGHCASYVSVPQYITTDKRCLCLETSEYASFNLCEPDRVTIRVNVGNDDLVGRIIDGDSMLDLITEYTAYAGRMQPLPDWINEGVVACIQGGSTKVRQIVTQMVEHHNTPIAAVFVPDWCGQRLQPLTNTTVLKRIWWHWEHDEQLYPDWQNLIQELQNEKNIRVLSYVNPLLVQKQGAKRNLFDEATQNGYFVKTQKTIQSGGLEAGLLDLSNPEAVVWFKQVIKHQFWDSGVSGMMVDMGENLPYNDERVTLHSKHDLPSVYHNQYAELWAKLYHESIQESDLDDQRQPVCFLRSGYTRSPQYLQLLWSGDHNVTWDQTDGLKSAITGMLSGGFSGFALNHSDIGGSTTIEGLLPGVSMIRNRDLLYRWMELAAFTAVYRTQEGILPERNAQFYEDEETYAHLAHTAKLYATLAAYRKHYMQEAYIKGWPLMRHLVLYYPDDPTVREMIHSQYLLGPYLMVAPVVSPSTSFVKVYFPRESNNTTWRHIWTGKYFEADGSYKAVDTPLGQPAVFVKEPRQDNGLLNDLVSFANHYYSTIASPSSPSSSSK</sequence>
<dbReference type="InterPro" id="IPR013780">
    <property type="entry name" value="Glyco_hydro_b"/>
</dbReference>
<evidence type="ECO:0008006" key="7">
    <source>
        <dbReference type="Google" id="ProtNLM"/>
    </source>
</evidence>
<evidence type="ECO:0000259" key="4">
    <source>
        <dbReference type="Pfam" id="PF21365"/>
    </source>
</evidence>
<evidence type="ECO:0000313" key="6">
    <source>
        <dbReference type="Proteomes" id="UP000646827"/>
    </source>
</evidence>
<proteinExistence type="inferred from homology"/>
<dbReference type="PANTHER" id="PTHR46959">
    <property type="entry name" value="SULFOQUINOVOSIDASE"/>
    <property type="match status" value="1"/>
</dbReference>
<evidence type="ECO:0000313" key="5">
    <source>
        <dbReference type="EMBL" id="KAG2219086.1"/>
    </source>
</evidence>
<name>A0A8H7RXP3_9FUNG</name>
<comment type="similarity">
    <text evidence="1 2">Belongs to the glycosyl hydrolase 31 family.</text>
</comment>
<keyword evidence="2" id="KW-0326">Glycosidase</keyword>
<dbReference type="Gene3D" id="3.20.20.80">
    <property type="entry name" value="Glycosidases"/>
    <property type="match status" value="1"/>
</dbReference>
<dbReference type="GO" id="GO:0005975">
    <property type="term" value="P:carbohydrate metabolic process"/>
    <property type="evidence" value="ECO:0007669"/>
    <property type="project" value="InterPro"/>
</dbReference>
<dbReference type="Pfam" id="PF21365">
    <property type="entry name" value="Glyco_hydro_31_3rd"/>
    <property type="match status" value="1"/>
</dbReference>
<dbReference type="Gene3D" id="2.60.40.1180">
    <property type="entry name" value="Golgi alpha-mannosidase II"/>
    <property type="match status" value="1"/>
</dbReference>
<organism evidence="5 6">
    <name type="scientific">Circinella minor</name>
    <dbReference type="NCBI Taxonomy" id="1195481"/>
    <lineage>
        <taxon>Eukaryota</taxon>
        <taxon>Fungi</taxon>
        <taxon>Fungi incertae sedis</taxon>
        <taxon>Mucoromycota</taxon>
        <taxon>Mucoromycotina</taxon>
        <taxon>Mucoromycetes</taxon>
        <taxon>Mucorales</taxon>
        <taxon>Lichtheimiaceae</taxon>
        <taxon>Circinella</taxon>
    </lineage>
</organism>
<dbReference type="InterPro" id="IPR000322">
    <property type="entry name" value="Glyco_hydro_31_TIM"/>
</dbReference>
<dbReference type="SUPFAM" id="SSF51011">
    <property type="entry name" value="Glycosyl hydrolase domain"/>
    <property type="match status" value="1"/>
</dbReference>
<protein>
    <recommendedName>
        <fullName evidence="7">Alpha-glucosidase</fullName>
    </recommendedName>
</protein>
<dbReference type="InterPro" id="IPR017853">
    <property type="entry name" value="GH"/>
</dbReference>
<keyword evidence="2" id="KW-0378">Hydrolase</keyword>
<feature type="domain" description="Glycoside hydrolase family 31 TIM barrel" evidence="3">
    <location>
        <begin position="288"/>
        <end position="603"/>
    </location>
</feature>
<dbReference type="PANTHER" id="PTHR46959:SF2">
    <property type="entry name" value="SULFOQUINOVOSIDASE"/>
    <property type="match status" value="1"/>
</dbReference>
<dbReference type="Gene3D" id="2.60.40.1760">
    <property type="entry name" value="glycosyl hydrolase (family 31)"/>
    <property type="match status" value="1"/>
</dbReference>
<keyword evidence="6" id="KW-1185">Reference proteome</keyword>
<comment type="caution">
    <text evidence="5">The sequence shown here is derived from an EMBL/GenBank/DDBJ whole genome shotgun (WGS) entry which is preliminary data.</text>
</comment>
<dbReference type="InterPro" id="IPR052990">
    <property type="entry name" value="Sulfoquinovosidase_GH31"/>
</dbReference>
<dbReference type="GO" id="GO:0004553">
    <property type="term" value="F:hydrolase activity, hydrolyzing O-glycosyl compounds"/>
    <property type="evidence" value="ECO:0007669"/>
    <property type="project" value="InterPro"/>
</dbReference>
<dbReference type="EMBL" id="JAEPRB010000195">
    <property type="protein sequence ID" value="KAG2219086.1"/>
    <property type="molecule type" value="Genomic_DNA"/>
</dbReference>
<dbReference type="Proteomes" id="UP000646827">
    <property type="component" value="Unassembled WGS sequence"/>
</dbReference>
<dbReference type="CDD" id="cd14752">
    <property type="entry name" value="GH31_N"/>
    <property type="match status" value="1"/>
</dbReference>
<dbReference type="SUPFAM" id="SSF51445">
    <property type="entry name" value="(Trans)glycosidases"/>
    <property type="match status" value="1"/>
</dbReference>
<gene>
    <name evidence="5" type="ORF">INT45_005817</name>
</gene>
<evidence type="ECO:0000256" key="1">
    <source>
        <dbReference type="ARBA" id="ARBA00007806"/>
    </source>
</evidence>
<accession>A0A8H7RXP3</accession>
<evidence type="ECO:0000259" key="3">
    <source>
        <dbReference type="Pfam" id="PF01055"/>
    </source>
</evidence>
<reference evidence="5 6" key="1">
    <citation type="submission" date="2020-12" db="EMBL/GenBank/DDBJ databases">
        <title>Metabolic potential, ecology and presence of endohyphal bacteria is reflected in genomic diversity of Mucoromycotina.</title>
        <authorList>
            <person name="Muszewska A."/>
            <person name="Okrasinska A."/>
            <person name="Steczkiewicz K."/>
            <person name="Drgas O."/>
            <person name="Orlowska M."/>
            <person name="Perlinska-Lenart U."/>
            <person name="Aleksandrzak-Piekarczyk T."/>
            <person name="Szatraj K."/>
            <person name="Zielenkiewicz U."/>
            <person name="Pilsyk S."/>
            <person name="Malc E."/>
            <person name="Mieczkowski P."/>
            <person name="Kruszewska J.S."/>
            <person name="Biernat P."/>
            <person name="Pawlowska J."/>
        </authorList>
    </citation>
    <scope>NUCLEOTIDE SEQUENCE [LARGE SCALE GENOMIC DNA]</scope>
    <source>
        <strain evidence="5 6">CBS 142.35</strain>
    </source>
</reference>
<dbReference type="OrthoDB" id="10070917at2759"/>
<feature type="domain" description="Glycosyl hydrolase family 31 C-terminal" evidence="4">
    <location>
        <begin position="624"/>
        <end position="712"/>
    </location>
</feature>
<dbReference type="Pfam" id="PF01055">
    <property type="entry name" value="Glyco_hydro_31_2nd"/>
    <property type="match status" value="1"/>
</dbReference>
<evidence type="ECO:0000256" key="2">
    <source>
        <dbReference type="RuleBase" id="RU361185"/>
    </source>
</evidence>
<dbReference type="InterPro" id="IPR048395">
    <property type="entry name" value="Glyco_hydro_31_C"/>
</dbReference>
<dbReference type="AlphaFoldDB" id="A0A8H7RXP3"/>